<evidence type="ECO:0000313" key="3">
    <source>
        <dbReference type="Proteomes" id="UP000186817"/>
    </source>
</evidence>
<evidence type="ECO:0000313" key="2">
    <source>
        <dbReference type="EMBL" id="OLP81966.1"/>
    </source>
</evidence>
<accession>A0A1Q9CGG7</accession>
<dbReference type="OrthoDB" id="442026at2759"/>
<name>A0A1Q9CGG7_SYMMI</name>
<gene>
    <name evidence="2" type="ORF">AK812_SmicGene37422</name>
</gene>
<dbReference type="AlphaFoldDB" id="A0A1Q9CGG7"/>
<feature type="region of interest" description="Disordered" evidence="1">
    <location>
        <begin position="490"/>
        <end position="509"/>
    </location>
</feature>
<sequence length="509" mass="54608">MPPWGAIVSAAKWRRTHLTPLRSGQLRSHSIIVDHLSLVYNSRRFCRACEVMVASKGFEDLPSDVTIRCVAVLPIADAPQFRRACRRLSLLCGMSFSRTRARLGVRELRLVGGVAGDPRAPLRKGGQATRLTMELQPNATSAAKDLLKIKGSELEAVIDGVDRAASSLETQVSTAWEQAPTALNSQEQLPDSQRSTLHDWDSGGYMREAEVYAVIGGQLYLIGPAECPDLRWMMQMVDAEAQFASFQNARLYIADVTAEIQTSSTVRDQEASALQRSNDFRPSDLINGGNGTSRTELESPTLGQGVRGTRDLQAQLAAAKVEARQITDETRAMALERHEIEQLIAEADFRPSAGSATAMGQDQMKAELLQIAHRASDNARTLQEAMAEVSSKAQPAPASGALPETSATAAFLNSDLGKGGLPQSKLDISKGLFHSSGGLQHLANRGQGLDNSSTASTGSPASAAYPARATGDLDSIQERLHALRGHLSEMANQRQHVNGSSTTASDSAG</sequence>
<protein>
    <submittedName>
        <fullName evidence="2">Uncharacterized protein</fullName>
    </submittedName>
</protein>
<evidence type="ECO:0000256" key="1">
    <source>
        <dbReference type="SAM" id="MobiDB-lite"/>
    </source>
</evidence>
<dbReference type="Proteomes" id="UP000186817">
    <property type="component" value="Unassembled WGS sequence"/>
</dbReference>
<reference evidence="2 3" key="1">
    <citation type="submission" date="2016-02" db="EMBL/GenBank/DDBJ databases">
        <title>Genome analysis of coral dinoflagellate symbionts highlights evolutionary adaptations to a symbiotic lifestyle.</title>
        <authorList>
            <person name="Aranda M."/>
            <person name="Li Y."/>
            <person name="Liew Y.J."/>
            <person name="Baumgarten S."/>
            <person name="Simakov O."/>
            <person name="Wilson M."/>
            <person name="Piel J."/>
            <person name="Ashoor H."/>
            <person name="Bougouffa S."/>
            <person name="Bajic V.B."/>
            <person name="Ryu T."/>
            <person name="Ravasi T."/>
            <person name="Bayer T."/>
            <person name="Micklem G."/>
            <person name="Kim H."/>
            <person name="Bhak J."/>
            <person name="Lajeunesse T.C."/>
            <person name="Voolstra C.R."/>
        </authorList>
    </citation>
    <scope>NUCLEOTIDE SEQUENCE [LARGE SCALE GENOMIC DNA]</scope>
    <source>
        <strain evidence="2 3">CCMP2467</strain>
    </source>
</reference>
<feature type="compositionally biased region" description="Low complexity" evidence="1">
    <location>
        <begin position="452"/>
        <end position="466"/>
    </location>
</feature>
<feature type="region of interest" description="Disordered" evidence="1">
    <location>
        <begin position="443"/>
        <end position="466"/>
    </location>
</feature>
<feature type="region of interest" description="Disordered" evidence="1">
    <location>
        <begin position="272"/>
        <end position="305"/>
    </location>
</feature>
<proteinExistence type="predicted"/>
<dbReference type="EMBL" id="LSRX01001234">
    <property type="protein sequence ID" value="OLP81966.1"/>
    <property type="molecule type" value="Genomic_DNA"/>
</dbReference>
<keyword evidence="3" id="KW-1185">Reference proteome</keyword>
<organism evidence="2 3">
    <name type="scientific">Symbiodinium microadriaticum</name>
    <name type="common">Dinoflagellate</name>
    <name type="synonym">Zooxanthella microadriatica</name>
    <dbReference type="NCBI Taxonomy" id="2951"/>
    <lineage>
        <taxon>Eukaryota</taxon>
        <taxon>Sar</taxon>
        <taxon>Alveolata</taxon>
        <taxon>Dinophyceae</taxon>
        <taxon>Suessiales</taxon>
        <taxon>Symbiodiniaceae</taxon>
        <taxon>Symbiodinium</taxon>
    </lineage>
</organism>
<comment type="caution">
    <text evidence="2">The sequence shown here is derived from an EMBL/GenBank/DDBJ whole genome shotgun (WGS) entry which is preliminary data.</text>
</comment>